<sequence length="586" mass="64378">MTDTTDINIDYLTPISEQSDRSASRHNNGYPRAHSPLANGYAKGKRIRGHLVNGAAKNDIQVSRENLADGDDKMSRTRHQLMNGHVRSKSLPVHSANTGLRSERLQAPLTNDVPRTETSHARNVDGRPGGTNVQTDRGAVVNGYQGLIRDNPPEQDNQPDNNDESHYTDGGIPEGDTRGLEEFQMKLKRSVSNHSITYQEDDVYCELYDEIGDTDLDIPSTPNNSTPSKSTPTKNRCYLIALASVIVTMVLAGATFAVVFFLDIKSSKAPVDFEEADITFNIGEPGNLTFEMANLTDWAELYISREFTVPVASANRTSPNVETHGHISALNTTELSNHSVRIDLLFNPVSCNDSAGKAGIVKYVFSIKMSDSSWINVTKRIRFQRLPGVPKLTMSREVINNKVTRADLPYVCEGEIGDPRGRLIIESDFDGEFQALFTEDTTNNSIGIIFGDKLTTESCENYQTLNFSFHKPNMSVNFKRLRCSIKPSSNILNSDVKSSGEGIIKVVPDDWCKFATSDTPLIGHPYACHLGVSCSTNGIVLGVPMDCREGQCLRTLNRAYGCDSCICTKGGQLPTSTITTVPPNGK</sequence>
<accession>A0A9D3Z3K3</accession>
<gene>
    <name evidence="3" type="ORF">DPMN_070734</name>
</gene>
<keyword evidence="2" id="KW-1133">Transmembrane helix</keyword>
<feature type="region of interest" description="Disordered" evidence="1">
    <location>
        <begin position="109"/>
        <end position="177"/>
    </location>
</feature>
<reference evidence="3" key="2">
    <citation type="submission" date="2020-11" db="EMBL/GenBank/DDBJ databases">
        <authorList>
            <person name="McCartney M.A."/>
            <person name="Auch B."/>
            <person name="Kono T."/>
            <person name="Mallez S."/>
            <person name="Becker A."/>
            <person name="Gohl D.M."/>
            <person name="Silverstein K.A.T."/>
            <person name="Koren S."/>
            <person name="Bechman K.B."/>
            <person name="Herman A."/>
            <person name="Abrahante J.E."/>
            <person name="Garbe J."/>
        </authorList>
    </citation>
    <scope>NUCLEOTIDE SEQUENCE</scope>
    <source>
        <strain evidence="3">Duluth1</strain>
        <tissue evidence="3">Whole animal</tissue>
    </source>
</reference>
<dbReference type="AlphaFoldDB" id="A0A9D3Z3K3"/>
<evidence type="ECO:0000313" key="4">
    <source>
        <dbReference type="Proteomes" id="UP000828390"/>
    </source>
</evidence>
<dbReference type="Proteomes" id="UP000828390">
    <property type="component" value="Unassembled WGS sequence"/>
</dbReference>
<evidence type="ECO:0000256" key="1">
    <source>
        <dbReference type="SAM" id="MobiDB-lite"/>
    </source>
</evidence>
<feature type="compositionally biased region" description="Basic and acidic residues" evidence="1">
    <location>
        <begin position="114"/>
        <end position="125"/>
    </location>
</feature>
<reference evidence="3" key="1">
    <citation type="journal article" date="2019" name="bioRxiv">
        <title>The Genome of the Zebra Mussel, Dreissena polymorpha: A Resource for Invasive Species Research.</title>
        <authorList>
            <person name="McCartney M.A."/>
            <person name="Auch B."/>
            <person name="Kono T."/>
            <person name="Mallez S."/>
            <person name="Zhang Y."/>
            <person name="Obille A."/>
            <person name="Becker A."/>
            <person name="Abrahante J.E."/>
            <person name="Garbe J."/>
            <person name="Badalamenti J.P."/>
            <person name="Herman A."/>
            <person name="Mangelson H."/>
            <person name="Liachko I."/>
            <person name="Sullivan S."/>
            <person name="Sone E.D."/>
            <person name="Koren S."/>
            <person name="Silverstein K.A.T."/>
            <person name="Beckman K.B."/>
            <person name="Gohl D.M."/>
        </authorList>
    </citation>
    <scope>NUCLEOTIDE SEQUENCE</scope>
    <source>
        <strain evidence="3">Duluth1</strain>
        <tissue evidence="3">Whole animal</tissue>
    </source>
</reference>
<organism evidence="3 4">
    <name type="scientific">Dreissena polymorpha</name>
    <name type="common">Zebra mussel</name>
    <name type="synonym">Mytilus polymorpha</name>
    <dbReference type="NCBI Taxonomy" id="45954"/>
    <lineage>
        <taxon>Eukaryota</taxon>
        <taxon>Metazoa</taxon>
        <taxon>Spiralia</taxon>
        <taxon>Lophotrochozoa</taxon>
        <taxon>Mollusca</taxon>
        <taxon>Bivalvia</taxon>
        <taxon>Autobranchia</taxon>
        <taxon>Heteroconchia</taxon>
        <taxon>Euheterodonta</taxon>
        <taxon>Imparidentia</taxon>
        <taxon>Neoheterodontei</taxon>
        <taxon>Myida</taxon>
        <taxon>Dreissenoidea</taxon>
        <taxon>Dreissenidae</taxon>
        <taxon>Dreissena</taxon>
    </lineage>
</organism>
<keyword evidence="2" id="KW-0472">Membrane</keyword>
<protein>
    <submittedName>
        <fullName evidence="3">Uncharacterized protein</fullName>
    </submittedName>
</protein>
<evidence type="ECO:0000256" key="2">
    <source>
        <dbReference type="SAM" id="Phobius"/>
    </source>
</evidence>
<keyword evidence="2" id="KW-0812">Transmembrane</keyword>
<feature type="transmembrane region" description="Helical" evidence="2">
    <location>
        <begin position="238"/>
        <end position="262"/>
    </location>
</feature>
<comment type="caution">
    <text evidence="3">The sequence shown here is derived from an EMBL/GenBank/DDBJ whole genome shotgun (WGS) entry which is preliminary data.</text>
</comment>
<proteinExistence type="predicted"/>
<evidence type="ECO:0000313" key="3">
    <source>
        <dbReference type="EMBL" id="KAH3711232.1"/>
    </source>
</evidence>
<dbReference type="EMBL" id="JAIWYP010000014">
    <property type="protein sequence ID" value="KAH3711232.1"/>
    <property type="molecule type" value="Genomic_DNA"/>
</dbReference>
<name>A0A9D3Z3K3_DREPO</name>
<feature type="region of interest" description="Disordered" evidence="1">
    <location>
        <begin position="1"/>
        <end position="39"/>
    </location>
</feature>
<keyword evidence="4" id="KW-1185">Reference proteome</keyword>